<keyword evidence="1" id="KW-0472">Membrane</keyword>
<comment type="caution">
    <text evidence="2">The sequence shown here is derived from an EMBL/GenBank/DDBJ whole genome shotgun (WGS) entry which is preliminary data.</text>
</comment>
<accession>A0ABU0J185</accession>
<dbReference type="EMBL" id="JAUSVX010000001">
    <property type="protein sequence ID" value="MDQ0467203.1"/>
    <property type="molecule type" value="Genomic_DNA"/>
</dbReference>
<keyword evidence="1" id="KW-0812">Transmembrane</keyword>
<keyword evidence="3" id="KW-1185">Reference proteome</keyword>
<reference evidence="2 3" key="1">
    <citation type="submission" date="2023-07" db="EMBL/GenBank/DDBJ databases">
        <title>Genomic Encyclopedia of Type Strains, Phase IV (KMG-IV): sequencing the most valuable type-strain genomes for metagenomic binning, comparative biology and taxonomic classification.</title>
        <authorList>
            <person name="Goeker M."/>
        </authorList>
    </citation>
    <scope>NUCLEOTIDE SEQUENCE [LARGE SCALE GENOMIC DNA]</scope>
    <source>
        <strain evidence="2 3">DSM 19619</strain>
    </source>
</reference>
<evidence type="ECO:0000256" key="1">
    <source>
        <dbReference type="SAM" id="Phobius"/>
    </source>
</evidence>
<organism evidence="2 3">
    <name type="scientific">Labrys wisconsinensis</name>
    <dbReference type="NCBI Taxonomy" id="425677"/>
    <lineage>
        <taxon>Bacteria</taxon>
        <taxon>Pseudomonadati</taxon>
        <taxon>Pseudomonadota</taxon>
        <taxon>Alphaproteobacteria</taxon>
        <taxon>Hyphomicrobiales</taxon>
        <taxon>Xanthobacteraceae</taxon>
        <taxon>Labrys</taxon>
    </lineage>
</organism>
<sequence>MRNQLMFAIYAALLLWSAWSVVTAIRTARATDFESREETRRHPVDFGLSVLSRVVVLVLSIMGCAYQFGYGVDPLTVLHLTGNGQVVEASGAR</sequence>
<dbReference type="RefSeq" id="WP_307266546.1">
    <property type="nucleotide sequence ID" value="NZ_JAUSVX010000001.1"/>
</dbReference>
<proteinExistence type="predicted"/>
<gene>
    <name evidence="2" type="ORF">QO011_000198</name>
</gene>
<evidence type="ECO:0000313" key="2">
    <source>
        <dbReference type="EMBL" id="MDQ0467203.1"/>
    </source>
</evidence>
<feature type="transmembrane region" description="Helical" evidence="1">
    <location>
        <begin position="46"/>
        <end position="66"/>
    </location>
</feature>
<evidence type="ECO:0000313" key="3">
    <source>
        <dbReference type="Proteomes" id="UP001242480"/>
    </source>
</evidence>
<protein>
    <submittedName>
        <fullName evidence="2">Uncharacterized protein</fullName>
    </submittedName>
</protein>
<name>A0ABU0J185_9HYPH</name>
<dbReference type="Proteomes" id="UP001242480">
    <property type="component" value="Unassembled WGS sequence"/>
</dbReference>
<keyword evidence="1" id="KW-1133">Transmembrane helix</keyword>